<protein>
    <submittedName>
        <fullName evidence="1">Uncharacterized protein</fullName>
    </submittedName>
</protein>
<dbReference type="Proteomes" id="UP000218231">
    <property type="component" value="Unassembled WGS sequence"/>
</dbReference>
<comment type="caution">
    <text evidence="1">The sequence shown here is derived from an EMBL/GenBank/DDBJ whole genome shotgun (WGS) entry which is preliminary data.</text>
</comment>
<accession>A0A2A2LHL3</accession>
<evidence type="ECO:0000313" key="1">
    <source>
        <dbReference type="EMBL" id="PAV85713.1"/>
    </source>
</evidence>
<reference evidence="1 2" key="1">
    <citation type="journal article" date="2017" name="Curr. Biol.">
        <title>Genome architecture and evolution of a unichromosomal asexual nematode.</title>
        <authorList>
            <person name="Fradin H."/>
            <person name="Zegar C."/>
            <person name="Gutwein M."/>
            <person name="Lucas J."/>
            <person name="Kovtun M."/>
            <person name="Corcoran D."/>
            <person name="Baugh L.R."/>
            <person name="Kiontke K."/>
            <person name="Gunsalus K."/>
            <person name="Fitch D.H."/>
            <person name="Piano F."/>
        </authorList>
    </citation>
    <scope>NUCLEOTIDE SEQUENCE [LARGE SCALE GENOMIC DNA]</scope>
    <source>
        <strain evidence="1">PF1309</strain>
    </source>
</reference>
<dbReference type="AlphaFoldDB" id="A0A2A2LHL3"/>
<proteinExistence type="predicted"/>
<name>A0A2A2LHL3_9BILA</name>
<evidence type="ECO:0000313" key="2">
    <source>
        <dbReference type="Proteomes" id="UP000218231"/>
    </source>
</evidence>
<keyword evidence="2" id="KW-1185">Reference proteome</keyword>
<organism evidence="1 2">
    <name type="scientific">Diploscapter pachys</name>
    <dbReference type="NCBI Taxonomy" id="2018661"/>
    <lineage>
        <taxon>Eukaryota</taxon>
        <taxon>Metazoa</taxon>
        <taxon>Ecdysozoa</taxon>
        <taxon>Nematoda</taxon>
        <taxon>Chromadorea</taxon>
        <taxon>Rhabditida</taxon>
        <taxon>Rhabditina</taxon>
        <taxon>Rhabditomorpha</taxon>
        <taxon>Rhabditoidea</taxon>
        <taxon>Rhabditidae</taxon>
        <taxon>Diploscapter</taxon>
    </lineage>
</organism>
<sequence>MTSEPQLRTIIYELLPADKTVTATIYVDQLQKLVGTIREKLHLREKKSINTTISKQQSTTSSRQSPEFWAKVISDLLNKWARVTDFNGKHIADP</sequence>
<dbReference type="EMBL" id="LIAE01006746">
    <property type="protein sequence ID" value="PAV85713.1"/>
    <property type="molecule type" value="Genomic_DNA"/>
</dbReference>
<gene>
    <name evidence="1" type="ORF">WR25_24895</name>
</gene>